<accession>A2C932</accession>
<evidence type="ECO:0000313" key="2">
    <source>
        <dbReference type="Proteomes" id="UP000002274"/>
    </source>
</evidence>
<dbReference type="RefSeq" id="WP_011825890.1">
    <property type="nucleotide sequence ID" value="NC_008820.1"/>
</dbReference>
<reference evidence="1 2" key="1">
    <citation type="journal article" date="2007" name="PLoS Genet.">
        <title>Patterns and implications of gene gain and loss in the evolution of Prochlorococcus.</title>
        <authorList>
            <person name="Kettler G.C."/>
            <person name="Martiny A.C."/>
            <person name="Huang K."/>
            <person name="Zucker J."/>
            <person name="Coleman M.L."/>
            <person name="Rodrigue S."/>
            <person name="Chen F."/>
            <person name="Lapidus A."/>
            <person name="Ferriera S."/>
            <person name="Johnson J."/>
            <person name="Steglich C."/>
            <person name="Church G.M."/>
            <person name="Richardson P."/>
            <person name="Chisholm S.W."/>
        </authorList>
    </citation>
    <scope>NUCLEOTIDE SEQUENCE [LARGE SCALE GENOMIC DNA]</scope>
    <source>
        <strain evidence="1 2">MIT 9303</strain>
    </source>
</reference>
<dbReference type="EMBL" id="CP000554">
    <property type="protein sequence ID" value="ABM77992.1"/>
    <property type="molecule type" value="Genomic_DNA"/>
</dbReference>
<evidence type="ECO:0000313" key="1">
    <source>
        <dbReference type="EMBL" id="ABM77992.1"/>
    </source>
</evidence>
<dbReference type="AlphaFoldDB" id="A2C932"/>
<protein>
    <submittedName>
        <fullName evidence="1">Uncharacterized protein</fullName>
    </submittedName>
</protein>
<dbReference type="HOGENOM" id="CLU_2424560_0_0_3"/>
<dbReference type="Proteomes" id="UP000002274">
    <property type="component" value="Chromosome"/>
</dbReference>
<dbReference type="KEGG" id="pmf:P9303_12441"/>
<dbReference type="STRING" id="59922.P9303_12441"/>
<name>A2C932_PROM3</name>
<gene>
    <name evidence="1" type="ordered locus">P9303_12441</name>
</gene>
<proteinExistence type="predicted"/>
<organism evidence="1 2">
    <name type="scientific">Prochlorococcus marinus (strain MIT 9303)</name>
    <dbReference type="NCBI Taxonomy" id="59922"/>
    <lineage>
        <taxon>Bacteria</taxon>
        <taxon>Bacillati</taxon>
        <taxon>Cyanobacteriota</taxon>
        <taxon>Cyanophyceae</taxon>
        <taxon>Synechococcales</taxon>
        <taxon>Prochlorococcaceae</taxon>
        <taxon>Prochlorococcus</taxon>
    </lineage>
</organism>
<sequence>MKLTNVVAKHGFVPSALAQINNAKLYERNNSDGVTELLCVQKIGKGMRVDRMPLLIASGLIIPIGEAVKQILPISELEGFLDITLKPAVFH</sequence>
<dbReference type="BioCyc" id="PMAR59922:G1G80-1081-MONOMER"/>